<reference evidence="1 2" key="1">
    <citation type="journal article" date="2019" name="Environ. Microbiol.">
        <title>At the nexus of three kingdoms: the genome of the mycorrhizal fungus Gigaspora margarita provides insights into plant, endobacterial and fungal interactions.</title>
        <authorList>
            <person name="Venice F."/>
            <person name="Ghignone S."/>
            <person name="Salvioli di Fossalunga A."/>
            <person name="Amselem J."/>
            <person name="Novero M."/>
            <person name="Xianan X."/>
            <person name="Sedzielewska Toro K."/>
            <person name="Morin E."/>
            <person name="Lipzen A."/>
            <person name="Grigoriev I.V."/>
            <person name="Henrissat B."/>
            <person name="Martin F.M."/>
            <person name="Bonfante P."/>
        </authorList>
    </citation>
    <scope>NUCLEOTIDE SEQUENCE [LARGE SCALE GENOMIC DNA]</scope>
    <source>
        <strain evidence="1 2">BEG34</strain>
    </source>
</reference>
<accession>A0A8H3XBP9</accession>
<dbReference type="Proteomes" id="UP000439903">
    <property type="component" value="Unassembled WGS sequence"/>
</dbReference>
<dbReference type="EMBL" id="WTPW01001372">
    <property type="protein sequence ID" value="KAF0439679.1"/>
    <property type="molecule type" value="Genomic_DNA"/>
</dbReference>
<proteinExistence type="predicted"/>
<evidence type="ECO:0000313" key="1">
    <source>
        <dbReference type="EMBL" id="KAF0439679.1"/>
    </source>
</evidence>
<keyword evidence="2" id="KW-1185">Reference proteome</keyword>
<organism evidence="1 2">
    <name type="scientific">Gigaspora margarita</name>
    <dbReference type="NCBI Taxonomy" id="4874"/>
    <lineage>
        <taxon>Eukaryota</taxon>
        <taxon>Fungi</taxon>
        <taxon>Fungi incertae sedis</taxon>
        <taxon>Mucoromycota</taxon>
        <taxon>Glomeromycotina</taxon>
        <taxon>Glomeromycetes</taxon>
        <taxon>Diversisporales</taxon>
        <taxon>Gigasporaceae</taxon>
        <taxon>Gigaspora</taxon>
    </lineage>
</organism>
<dbReference type="AlphaFoldDB" id="A0A8H3XBP9"/>
<dbReference type="OrthoDB" id="2443396at2759"/>
<comment type="caution">
    <text evidence="1">The sequence shown here is derived from an EMBL/GenBank/DDBJ whole genome shotgun (WGS) entry which is preliminary data.</text>
</comment>
<evidence type="ECO:0000313" key="2">
    <source>
        <dbReference type="Proteomes" id="UP000439903"/>
    </source>
</evidence>
<protein>
    <submittedName>
        <fullName evidence="1">Chaperonin: PROVISIONAL</fullName>
    </submittedName>
</protein>
<gene>
    <name evidence="1" type="ORF">F8M41_004124</name>
</gene>
<name>A0A8H3XBP9_GIGMA</name>
<sequence length="188" mass="22284">MHYTDSESRYRDEKTNEVILAALKDLENTFFIEHSDSEENSESDNDNNEEILDIDDDINLDRLNKFEFVEIPENYLEDKVYDDLKVTVKKFFEKKILDKNMRDMVIKGHLMAFQKSEDTKKGSTETKKYSRFRYCYNNSIQVCRDTYLALVGVSHKYLESILKHLREHGLEERIHGNTCRAPKKHEAC</sequence>